<keyword evidence="2" id="KW-1185">Reference proteome</keyword>
<dbReference type="AlphaFoldDB" id="A0A2C5YUH7"/>
<evidence type="ECO:0000313" key="1">
    <source>
        <dbReference type="EMBL" id="PHH81758.1"/>
    </source>
</evidence>
<dbReference type="EMBL" id="NJEU01000098">
    <property type="protein sequence ID" value="PHH81758.1"/>
    <property type="molecule type" value="Genomic_DNA"/>
</dbReference>
<reference evidence="1 2" key="1">
    <citation type="submission" date="2017-06" db="EMBL/GenBank/DDBJ databases">
        <title>Ant-infecting Ophiocordyceps genomes reveal a high diversity of potential behavioral manipulation genes and a possible major role for enterotoxins.</title>
        <authorList>
            <person name="De Bekker C."/>
            <person name="Evans H.C."/>
            <person name="Brachmann A."/>
            <person name="Hughes D.P."/>
        </authorList>
    </citation>
    <scope>NUCLEOTIDE SEQUENCE [LARGE SCALE GENOMIC DNA]</scope>
    <source>
        <strain evidence="1 2">1348a</strain>
    </source>
</reference>
<comment type="caution">
    <text evidence="1">The sequence shown here is derived from an EMBL/GenBank/DDBJ whole genome shotgun (WGS) entry which is preliminary data.</text>
</comment>
<sequence>MTTIIPFRIKDDSVMVAELSDGRLIAQSLVKPELKGDKKHAPITISIQLGEEESETITTHKFIGSLRPIQVFFARAKHLERLFRPEVWVAKEEKERRKAMSQEEKLRKKQLYSQGKATWRFLSKEEKRQYKRGFKCRPRCWLGGSSDEKPQAEREGREDKRRREWQAWTAEMQSSMQGLKNEMRREQHEWKQELSEEVLKVLEAAVEDHEGVAAGWKGMVEKDWETMAQDVNRMVDCEGQKWWRRLDDMFGRQEEAWRREWERRWEALDREWSKMIEERFEERFEEQFEERFEAAAEEWRQRMQVCFGERERVWAREAEEKK</sequence>
<gene>
    <name evidence="1" type="ORF">CDD82_7928</name>
</gene>
<protein>
    <submittedName>
        <fullName evidence="1">Uncharacterized protein</fullName>
    </submittedName>
</protein>
<proteinExistence type="predicted"/>
<dbReference type="Proteomes" id="UP000224854">
    <property type="component" value="Unassembled WGS sequence"/>
</dbReference>
<name>A0A2C5YUH7_9HYPO</name>
<accession>A0A2C5YUH7</accession>
<dbReference type="OrthoDB" id="10439673at2759"/>
<organism evidence="1 2">
    <name type="scientific">Ophiocordyceps australis</name>
    <dbReference type="NCBI Taxonomy" id="1399860"/>
    <lineage>
        <taxon>Eukaryota</taxon>
        <taxon>Fungi</taxon>
        <taxon>Dikarya</taxon>
        <taxon>Ascomycota</taxon>
        <taxon>Pezizomycotina</taxon>
        <taxon>Sordariomycetes</taxon>
        <taxon>Hypocreomycetidae</taxon>
        <taxon>Hypocreales</taxon>
        <taxon>Ophiocordycipitaceae</taxon>
        <taxon>Ophiocordyceps</taxon>
    </lineage>
</organism>
<evidence type="ECO:0000313" key="2">
    <source>
        <dbReference type="Proteomes" id="UP000224854"/>
    </source>
</evidence>